<dbReference type="SUPFAM" id="SSF51161">
    <property type="entry name" value="Trimeric LpxA-like enzymes"/>
    <property type="match status" value="1"/>
</dbReference>
<keyword evidence="5" id="KW-0012">Acyltransferase</keyword>
<dbReference type="InterPro" id="IPR050179">
    <property type="entry name" value="Trans_hexapeptide_repeat"/>
</dbReference>
<dbReference type="Gene3D" id="2.160.10.10">
    <property type="entry name" value="Hexapeptide repeat proteins"/>
    <property type="match status" value="1"/>
</dbReference>
<sequence length="214" mass="23458">MKTLGIIGAGQLGQQIAHFAISDNHYGTIVFFDDFTNENIINGFTVLGKTKDVENEYKRNNFDELIIAIGYKHMSVRKNFFERFKNIIPFGKIIHSTTFIDSTSQIGKGVIIYPGCIIDANVMVEDNILVNIGVVISHDSIVGAHSFLSPRVAIAGFSTIGQCCILGINSTIIDNIEIKENIKLGAGAVVIKNLNESGLYVGNPVRFIRAHDSI</sequence>
<dbReference type="PANTHER" id="PTHR43300">
    <property type="entry name" value="ACETYLTRANSFERASE"/>
    <property type="match status" value="1"/>
</dbReference>
<keyword evidence="5" id="KW-0808">Transferase</keyword>
<dbReference type="InterPro" id="IPR020019">
    <property type="entry name" value="AcTrfase_PglD-like"/>
</dbReference>
<evidence type="ECO:0000259" key="4">
    <source>
        <dbReference type="Pfam" id="PF17836"/>
    </source>
</evidence>
<dbReference type="CDD" id="cd03360">
    <property type="entry name" value="LbH_AT_putative"/>
    <property type="match status" value="1"/>
</dbReference>
<feature type="active site" description="Proton acceptor" evidence="2">
    <location>
        <position position="138"/>
    </location>
</feature>
<comment type="similarity">
    <text evidence="1">Belongs to the transferase hexapeptide repeat family.</text>
</comment>
<organism evidence="5 6">
    <name type="scientific">Maribacter arcticus</name>
    <dbReference type="NCBI Taxonomy" id="561365"/>
    <lineage>
        <taxon>Bacteria</taxon>
        <taxon>Pseudomonadati</taxon>
        <taxon>Bacteroidota</taxon>
        <taxon>Flavobacteriia</taxon>
        <taxon>Flavobacteriales</taxon>
        <taxon>Flavobacteriaceae</taxon>
        <taxon>Maribacter</taxon>
    </lineage>
</organism>
<dbReference type="Proteomes" id="UP000190339">
    <property type="component" value="Unassembled WGS sequence"/>
</dbReference>
<name>A0A1T5BV85_9FLAO</name>
<feature type="binding site" evidence="3">
    <location>
        <position position="168"/>
    </location>
    <ligand>
        <name>acetyl-CoA</name>
        <dbReference type="ChEBI" id="CHEBI:57288"/>
    </ligand>
</feature>
<dbReference type="NCBIfam" id="TIGR03570">
    <property type="entry name" value="NeuD_NnaD"/>
    <property type="match status" value="1"/>
</dbReference>
<accession>A0A1T5BV85</accession>
<proteinExistence type="inferred from homology"/>
<evidence type="ECO:0000256" key="3">
    <source>
        <dbReference type="PIRSR" id="PIRSR620019-2"/>
    </source>
</evidence>
<reference evidence="6" key="1">
    <citation type="submission" date="2017-02" db="EMBL/GenBank/DDBJ databases">
        <authorList>
            <person name="Varghese N."/>
            <person name="Submissions S."/>
        </authorList>
    </citation>
    <scope>NUCLEOTIDE SEQUENCE [LARGE SCALE GENOMIC DNA]</scope>
    <source>
        <strain evidence="6">DSM 23546</strain>
    </source>
</reference>
<dbReference type="Gene3D" id="3.40.50.20">
    <property type="match status" value="1"/>
</dbReference>
<dbReference type="OrthoDB" id="9801697at2"/>
<evidence type="ECO:0000256" key="2">
    <source>
        <dbReference type="PIRSR" id="PIRSR620019-1"/>
    </source>
</evidence>
<dbReference type="InterPro" id="IPR041561">
    <property type="entry name" value="PglD_N"/>
</dbReference>
<evidence type="ECO:0000256" key="1">
    <source>
        <dbReference type="ARBA" id="ARBA00007274"/>
    </source>
</evidence>
<protein>
    <submittedName>
        <fullName evidence="5">Sugar O-acyltransferase, sialic acid O-acetyltransferase NeuD family</fullName>
    </submittedName>
</protein>
<feature type="binding site" evidence="3">
    <location>
        <position position="70"/>
    </location>
    <ligand>
        <name>substrate</name>
    </ligand>
</feature>
<dbReference type="InterPro" id="IPR011004">
    <property type="entry name" value="Trimer_LpxA-like_sf"/>
</dbReference>
<evidence type="ECO:0000313" key="6">
    <source>
        <dbReference type="Proteomes" id="UP000190339"/>
    </source>
</evidence>
<dbReference type="PANTHER" id="PTHR43300:SF7">
    <property type="entry name" value="UDP-N-ACETYLBACILLOSAMINE N-ACETYLTRANSFERASE"/>
    <property type="match status" value="1"/>
</dbReference>
<dbReference type="EMBL" id="FUYL01000005">
    <property type="protein sequence ID" value="SKB51024.1"/>
    <property type="molecule type" value="Genomic_DNA"/>
</dbReference>
<dbReference type="RefSeq" id="WP_079512295.1">
    <property type="nucleotide sequence ID" value="NZ_FUYL01000005.1"/>
</dbReference>
<dbReference type="Pfam" id="PF17836">
    <property type="entry name" value="PglD_N"/>
    <property type="match status" value="1"/>
</dbReference>
<feature type="domain" description="PglD N-terminal" evidence="4">
    <location>
        <begin position="4"/>
        <end position="83"/>
    </location>
</feature>
<gene>
    <name evidence="5" type="ORF">SAMN05660866_01824</name>
</gene>
<dbReference type="GO" id="GO:0016746">
    <property type="term" value="F:acyltransferase activity"/>
    <property type="evidence" value="ECO:0007669"/>
    <property type="project" value="UniProtKB-KW"/>
</dbReference>
<feature type="binding site" evidence="3">
    <location>
        <begin position="33"/>
        <end position="34"/>
    </location>
    <ligand>
        <name>substrate</name>
    </ligand>
</feature>
<evidence type="ECO:0000313" key="5">
    <source>
        <dbReference type="EMBL" id="SKB51024.1"/>
    </source>
</evidence>
<dbReference type="STRING" id="561365.SAMN05660866_01824"/>
<keyword evidence="6" id="KW-1185">Reference proteome</keyword>
<dbReference type="AlphaFoldDB" id="A0A1T5BV85"/>
<feature type="site" description="Increases basicity of active site His" evidence="2">
    <location>
        <position position="139"/>
    </location>
</feature>